<dbReference type="PROSITE" id="PS51186">
    <property type="entry name" value="GNAT"/>
    <property type="match status" value="1"/>
</dbReference>
<feature type="compositionally biased region" description="Basic and acidic residues" evidence="1">
    <location>
        <begin position="294"/>
        <end position="306"/>
    </location>
</feature>
<dbReference type="GO" id="GO:1990189">
    <property type="term" value="F:protein N-terminal-serine acetyltransferase activity"/>
    <property type="evidence" value="ECO:0007669"/>
    <property type="project" value="TreeGrafter"/>
</dbReference>
<reference evidence="3 4" key="1">
    <citation type="journal article" date="2017" name="BMC Genomics">
        <title>Comparative genomic and phylogenomic analyses of the Bifidobacteriaceae family.</title>
        <authorList>
            <person name="Lugli G.A."/>
            <person name="Milani C."/>
            <person name="Turroni F."/>
            <person name="Duranti S."/>
            <person name="Mancabelli L."/>
            <person name="Mangifesta M."/>
            <person name="Ferrario C."/>
            <person name="Modesto M."/>
            <person name="Mattarelli P."/>
            <person name="Jiri K."/>
            <person name="van Sinderen D."/>
            <person name="Ventura M."/>
        </authorList>
    </citation>
    <scope>NUCLEOTIDE SEQUENCE [LARGE SCALE GENOMIC DNA]</scope>
    <source>
        <strain evidence="3 4">DSM 24762</strain>
    </source>
</reference>
<feature type="domain" description="N-acetyltransferase" evidence="2">
    <location>
        <begin position="62"/>
        <end position="224"/>
    </location>
</feature>
<dbReference type="PANTHER" id="PTHR43441">
    <property type="entry name" value="RIBOSOMAL-PROTEIN-SERINE ACETYLTRANSFERASE"/>
    <property type="match status" value="1"/>
</dbReference>
<dbReference type="SUPFAM" id="SSF55729">
    <property type="entry name" value="Acyl-CoA N-acyltransferases (Nat)"/>
    <property type="match status" value="1"/>
</dbReference>
<keyword evidence="3" id="KW-0808">Transferase</keyword>
<dbReference type="Proteomes" id="UP000243657">
    <property type="component" value="Unassembled WGS sequence"/>
</dbReference>
<feature type="region of interest" description="Disordered" evidence="1">
    <location>
        <begin position="288"/>
        <end position="310"/>
    </location>
</feature>
<dbReference type="GO" id="GO:0008999">
    <property type="term" value="F:protein-N-terminal-alanine acetyltransferase activity"/>
    <property type="evidence" value="ECO:0007669"/>
    <property type="project" value="TreeGrafter"/>
</dbReference>
<dbReference type="InterPro" id="IPR016181">
    <property type="entry name" value="Acyl_CoA_acyltransferase"/>
</dbReference>
<protein>
    <submittedName>
        <fullName evidence="3">Acetyltransferase (GNAT) domain-containing protein</fullName>
    </submittedName>
</protein>
<dbReference type="Pfam" id="PF13302">
    <property type="entry name" value="Acetyltransf_3"/>
    <property type="match status" value="1"/>
</dbReference>
<evidence type="ECO:0000313" key="3">
    <source>
        <dbReference type="EMBL" id="OZG54645.1"/>
    </source>
</evidence>
<name>A0A261F6E4_9BIFI</name>
<evidence type="ECO:0000313" key="4">
    <source>
        <dbReference type="Proteomes" id="UP000243657"/>
    </source>
</evidence>
<proteinExistence type="predicted"/>
<dbReference type="InterPro" id="IPR000182">
    <property type="entry name" value="GNAT_dom"/>
</dbReference>
<dbReference type="PANTHER" id="PTHR43441:SF11">
    <property type="entry name" value="RIBOSOMAL-PROTEIN-SERINE ACETYLTRANSFERASE"/>
    <property type="match status" value="1"/>
</dbReference>
<dbReference type="Gene3D" id="3.40.630.30">
    <property type="match status" value="1"/>
</dbReference>
<gene>
    <name evidence="3" type="ORF">ALMA_0453</name>
</gene>
<comment type="caution">
    <text evidence="3">The sequence shown here is derived from an EMBL/GenBank/DDBJ whole genome shotgun (WGS) entry which is preliminary data.</text>
</comment>
<evidence type="ECO:0000256" key="1">
    <source>
        <dbReference type="SAM" id="MobiDB-lite"/>
    </source>
</evidence>
<dbReference type="AlphaFoldDB" id="A0A261F6E4"/>
<dbReference type="GO" id="GO:0005737">
    <property type="term" value="C:cytoplasm"/>
    <property type="evidence" value="ECO:0007669"/>
    <property type="project" value="TreeGrafter"/>
</dbReference>
<dbReference type="InterPro" id="IPR051908">
    <property type="entry name" value="Ribosomal_N-acetyltransferase"/>
</dbReference>
<organism evidence="3 4">
    <name type="scientific">Alloscardovia macacae</name>
    <dbReference type="NCBI Taxonomy" id="1160091"/>
    <lineage>
        <taxon>Bacteria</taxon>
        <taxon>Bacillati</taxon>
        <taxon>Actinomycetota</taxon>
        <taxon>Actinomycetes</taxon>
        <taxon>Bifidobacteriales</taxon>
        <taxon>Bifidobacteriaceae</taxon>
        <taxon>Alloscardovia</taxon>
    </lineage>
</organism>
<feature type="region of interest" description="Disordered" evidence="1">
    <location>
        <begin position="1"/>
        <end position="21"/>
    </location>
</feature>
<sequence>MEPTNRAQEDHTAHKAAQAAHEHLADSITIPDIQGEMVHLRAATWEDYEKMDSISAFSRSLILFGKTAEAERAIIRAWVKRSLAWQEGHRATSQCEDAQHVSAHSLDAQERGVLAWSLFVEEEFIGMAFLVDIDTWAGSARIHVILGENYRGRGFTRDAMPRVMTFGFAPRPAGMGLHRIWISVPSANTRSQAVYQSLGFTETGVARDALWDSVENHYMDLHVYDMLVDEYDPIRSLEAFGLHPIMDNPGVREALAQHEHTMELKKRVTDQEQDLTVTVEEIEEDISADVISDESEKLDIDTEDRSAASGPWWRKLGDARKRD</sequence>
<accession>A0A261F6E4</accession>
<evidence type="ECO:0000259" key="2">
    <source>
        <dbReference type="PROSITE" id="PS51186"/>
    </source>
</evidence>
<dbReference type="EMBL" id="MWWT01000002">
    <property type="protein sequence ID" value="OZG54645.1"/>
    <property type="molecule type" value="Genomic_DNA"/>
</dbReference>
<keyword evidence="4" id="KW-1185">Reference proteome</keyword>